<evidence type="ECO:0000256" key="1">
    <source>
        <dbReference type="SAM" id="Coils"/>
    </source>
</evidence>
<protein>
    <submittedName>
        <fullName evidence="2">Uncharacterized protein</fullName>
    </submittedName>
</protein>
<reference evidence="2 3" key="1">
    <citation type="submission" date="2023-11" db="EMBL/GenBank/DDBJ databases">
        <authorList>
            <person name="Cook R."/>
            <person name="Crisci M."/>
            <person name="Pye H."/>
            <person name="Adriaenssens E."/>
            <person name="Santini J."/>
        </authorList>
    </citation>
    <scope>NUCLEOTIDE SEQUENCE [LARGE SCALE GENOMIC DNA]</scope>
</reference>
<keyword evidence="3" id="KW-1185">Reference proteome</keyword>
<organism evidence="2 3">
    <name type="scientific">phage Lak_Megaphage_Sonny</name>
    <dbReference type="NCBI Taxonomy" id="3109229"/>
    <lineage>
        <taxon>Viruses</taxon>
        <taxon>Duplodnaviria</taxon>
        <taxon>Heunggongvirae</taxon>
        <taxon>Uroviricota</taxon>
        <taxon>Caudoviricetes</taxon>
        <taxon>Caudoviricetes code 15 clade</taxon>
    </lineage>
</organism>
<sequence>MINAKISKNTKNLFLNNKHYCAYCGKEILPDIEIDHGDRTEYYHCDCVFALKEIDIQSEIHICQNQIKKFEAKIKKLSEEKDQLKIAYGIRQVIDKID</sequence>
<feature type="coiled-coil region" evidence="1">
    <location>
        <begin position="60"/>
        <end position="87"/>
    </location>
</feature>
<name>A0ABZ0Z2R1_9CAUD</name>
<accession>A0ABZ0Z2R1</accession>
<dbReference type="Proteomes" id="UP001358193">
    <property type="component" value="Segment"/>
</dbReference>
<evidence type="ECO:0000313" key="3">
    <source>
        <dbReference type="Proteomes" id="UP001358193"/>
    </source>
</evidence>
<evidence type="ECO:0000313" key="2">
    <source>
        <dbReference type="EMBL" id="WQJ53438.1"/>
    </source>
</evidence>
<proteinExistence type="predicted"/>
<dbReference type="EMBL" id="OR769223">
    <property type="protein sequence ID" value="WQJ53438.1"/>
    <property type="molecule type" value="Genomic_DNA"/>
</dbReference>
<keyword evidence="1" id="KW-0175">Coiled coil</keyword>